<evidence type="ECO:0000256" key="2">
    <source>
        <dbReference type="ARBA" id="ARBA00004613"/>
    </source>
</evidence>
<evidence type="ECO:0000256" key="5">
    <source>
        <dbReference type="ARBA" id="ARBA00022737"/>
    </source>
</evidence>
<reference evidence="7 8" key="1">
    <citation type="submission" date="2019-03" db="EMBL/GenBank/DDBJ databases">
        <title>Genome sequence of Sphingomonas sp. 17J27-24.</title>
        <authorList>
            <person name="Kim M."/>
            <person name="Maeng S."/>
            <person name="Sathiyaraj S."/>
        </authorList>
    </citation>
    <scope>NUCLEOTIDE SEQUENCE [LARGE SCALE GENOMIC DNA]</scope>
    <source>
        <strain evidence="7 8">17J27-24</strain>
    </source>
</reference>
<dbReference type="GO" id="GO:0006508">
    <property type="term" value="P:proteolysis"/>
    <property type="evidence" value="ECO:0007669"/>
    <property type="project" value="UniProtKB-KW"/>
</dbReference>
<dbReference type="GO" id="GO:0008270">
    <property type="term" value="F:zinc ion binding"/>
    <property type="evidence" value="ECO:0007669"/>
    <property type="project" value="InterPro"/>
</dbReference>
<dbReference type="AlphaFoldDB" id="A0A4Y8ZN44"/>
<dbReference type="Pfam" id="PF00353">
    <property type="entry name" value="HemolysinCabind"/>
    <property type="match status" value="2"/>
</dbReference>
<dbReference type="SMART" id="SM00235">
    <property type="entry name" value="ZnMc"/>
    <property type="match status" value="1"/>
</dbReference>
<dbReference type="GO" id="GO:0008237">
    <property type="term" value="F:metallopeptidase activity"/>
    <property type="evidence" value="ECO:0007669"/>
    <property type="project" value="UniProtKB-KW"/>
</dbReference>
<dbReference type="PANTHER" id="PTHR38340">
    <property type="entry name" value="S-LAYER PROTEIN"/>
    <property type="match status" value="1"/>
</dbReference>
<dbReference type="OrthoDB" id="733404at2"/>
<accession>A0A4Y8ZN44</accession>
<dbReference type="Gene3D" id="2.60.120.380">
    <property type="match status" value="2"/>
</dbReference>
<evidence type="ECO:0000259" key="6">
    <source>
        <dbReference type="SMART" id="SM00235"/>
    </source>
</evidence>
<dbReference type="Proteomes" id="UP000298213">
    <property type="component" value="Unassembled WGS sequence"/>
</dbReference>
<dbReference type="InterPro" id="IPR006026">
    <property type="entry name" value="Peptidase_Metallo"/>
</dbReference>
<protein>
    <submittedName>
        <fullName evidence="7">Matrixin family metalloprotease</fullName>
    </submittedName>
</protein>
<dbReference type="InterPro" id="IPR007280">
    <property type="entry name" value="Peptidase_C_arc/bac"/>
</dbReference>
<gene>
    <name evidence="7" type="ORF">E2493_15135</name>
</gene>
<dbReference type="Pfam" id="PF08548">
    <property type="entry name" value="Peptidase_M10_C"/>
    <property type="match status" value="1"/>
</dbReference>
<keyword evidence="7" id="KW-0482">Metalloprotease</keyword>
<dbReference type="GO" id="GO:0005509">
    <property type="term" value="F:calcium ion binding"/>
    <property type="evidence" value="ECO:0007669"/>
    <property type="project" value="InterPro"/>
</dbReference>
<organism evidence="7 8">
    <name type="scientific">Sphingomonas parva</name>
    <dbReference type="NCBI Taxonomy" id="2555898"/>
    <lineage>
        <taxon>Bacteria</taxon>
        <taxon>Pseudomonadati</taxon>
        <taxon>Pseudomonadota</taxon>
        <taxon>Alphaproteobacteria</taxon>
        <taxon>Sphingomonadales</taxon>
        <taxon>Sphingomonadaceae</taxon>
        <taxon>Sphingomonas</taxon>
    </lineage>
</organism>
<comment type="cofactor">
    <cofactor evidence="1">
        <name>Ca(2+)</name>
        <dbReference type="ChEBI" id="CHEBI:29108"/>
    </cofactor>
</comment>
<dbReference type="SUPFAM" id="SSF55486">
    <property type="entry name" value="Metalloproteases ('zincins'), catalytic domain"/>
    <property type="match status" value="1"/>
</dbReference>
<dbReference type="Gene3D" id="2.150.10.10">
    <property type="entry name" value="Serralysin-like metalloprotease, C-terminal"/>
    <property type="match status" value="1"/>
</dbReference>
<keyword evidence="7" id="KW-0378">Hydrolase</keyword>
<dbReference type="InterPro" id="IPR013858">
    <property type="entry name" value="Peptidase_M10B_C"/>
</dbReference>
<dbReference type="InterPro" id="IPR018511">
    <property type="entry name" value="Hemolysin-typ_Ca-bd_CS"/>
</dbReference>
<dbReference type="InterPro" id="IPR024079">
    <property type="entry name" value="MetalloPept_cat_dom_sf"/>
</dbReference>
<comment type="similarity">
    <text evidence="3">Belongs to the peptidase M10B family.</text>
</comment>
<dbReference type="Gene3D" id="3.40.390.10">
    <property type="entry name" value="Collagenase (Catalytic Domain)"/>
    <property type="match status" value="1"/>
</dbReference>
<dbReference type="PRINTS" id="PR00313">
    <property type="entry name" value="CABNDNGRPT"/>
</dbReference>
<dbReference type="PANTHER" id="PTHR38340:SF1">
    <property type="entry name" value="S-LAYER PROTEIN"/>
    <property type="match status" value="1"/>
</dbReference>
<name>A0A4Y8ZN44_9SPHN</name>
<dbReference type="SUPFAM" id="SSF89260">
    <property type="entry name" value="Collagen-binding domain"/>
    <property type="match status" value="1"/>
</dbReference>
<proteinExistence type="inferred from homology"/>
<dbReference type="GO" id="GO:0005615">
    <property type="term" value="C:extracellular space"/>
    <property type="evidence" value="ECO:0007669"/>
    <property type="project" value="InterPro"/>
</dbReference>
<sequence length="795" mass="82286">MARGLGEATAREIAEHMNAFLGASTTALADEPDFQPITPGTPRNGHVDPGNDLDYYTLNVVAGQTYVISMNGTGPDAMPDPQIYVYNNLGQAVFADDEGGTGSNALLTFTATYTGVYYVEAGPWFDATHDGIPGDYTLAVAQRGADVSNTPAGAQAVAVGSSTLGFIDATGATAATAFNDVDFYKVELNAGQYYEFQVSGGWDYLPGTEADLRLHLTGADGTTVYGFSGDISSSDQNAAIAFVAPESGTYYLRVSHDVASARAAGAAATSGYEVSVKTFDLSGMNPLDAINWGGDDNVVPGAADGVIKVYFAQAGETFDGETSLGWNAYEQQQAMKAFQQYQSVLPITYQVTTNAAEADFKLVIKNTTPGDTPGVLGYFNPPGETNAGVGVFWRDGFGWDEDGPSVDTANRENGGLEQGGYAFYTLVHEFGHGMGLAHPHDNGGGSGVLPGVFGAFDSYGAYDLNQGVYTVMSYNPGWPLDPANDPYGVPWYADDLGVWLEIDEGYNGGLSALDIAMLQIKYGANTTTNSGDTTYVLPNVNAGDGYFQTIWDAGGNDTIVHNGSQSATIDLTAATIDFSATGAGVVSHADGVYGGFTIARNVVIENATGGSAGDLLIGNSAANTLTGNGGNDTLLGRDGNDKLVGGAGDDVLIGGDGLDFLFGGAGNDVFVAGLGDGKVGSKAGPVSLDVVFDFAAGDKIDLTDIDANTALDGHQSFTFVGTANANDAGELSIRHFGNMNAAEKALGMEIDGVDGKSPFSGQVSVLVGNVDGGDYDFAMAFVSTPHINSTDLILV</sequence>
<dbReference type="SUPFAM" id="SSF51120">
    <property type="entry name" value="beta-Roll"/>
    <property type="match status" value="1"/>
</dbReference>
<keyword evidence="7" id="KW-0645">Protease</keyword>
<dbReference type="InterPro" id="IPR011049">
    <property type="entry name" value="Serralysin-like_metalloprot_C"/>
</dbReference>
<keyword evidence="4" id="KW-0964">Secreted</keyword>
<comment type="subcellular location">
    <subcellularLocation>
        <location evidence="2">Secreted</location>
    </subcellularLocation>
</comment>
<evidence type="ECO:0000313" key="8">
    <source>
        <dbReference type="Proteomes" id="UP000298213"/>
    </source>
</evidence>
<evidence type="ECO:0000256" key="1">
    <source>
        <dbReference type="ARBA" id="ARBA00001913"/>
    </source>
</evidence>
<comment type="caution">
    <text evidence="7">The sequence shown here is derived from an EMBL/GenBank/DDBJ whole genome shotgun (WGS) entry which is preliminary data.</text>
</comment>
<dbReference type="Pfam" id="PF04151">
    <property type="entry name" value="PPC"/>
    <property type="match status" value="2"/>
</dbReference>
<keyword evidence="5" id="KW-0677">Repeat</keyword>
<dbReference type="PROSITE" id="PS00330">
    <property type="entry name" value="HEMOLYSIN_CALCIUM"/>
    <property type="match status" value="3"/>
</dbReference>
<dbReference type="RefSeq" id="WP_135088278.1">
    <property type="nucleotide sequence ID" value="NZ_SPDV01000031.1"/>
</dbReference>
<evidence type="ECO:0000256" key="3">
    <source>
        <dbReference type="ARBA" id="ARBA00009490"/>
    </source>
</evidence>
<evidence type="ECO:0000313" key="7">
    <source>
        <dbReference type="EMBL" id="TFI57411.1"/>
    </source>
</evidence>
<keyword evidence="8" id="KW-1185">Reference proteome</keyword>
<evidence type="ECO:0000256" key="4">
    <source>
        <dbReference type="ARBA" id="ARBA00022525"/>
    </source>
</evidence>
<dbReference type="InterPro" id="IPR001343">
    <property type="entry name" value="Hemolysn_Ca-bd"/>
</dbReference>
<dbReference type="EMBL" id="SPDV01000031">
    <property type="protein sequence ID" value="TFI57411.1"/>
    <property type="molecule type" value="Genomic_DNA"/>
</dbReference>
<dbReference type="InterPro" id="IPR050557">
    <property type="entry name" value="RTX_toxin/Mannuronan_C5-epim"/>
</dbReference>
<feature type="domain" description="Peptidase metallopeptidase" evidence="6">
    <location>
        <begin position="288"/>
        <end position="466"/>
    </location>
</feature>